<comment type="caution">
    <text evidence="2">The sequence shown here is derived from an EMBL/GenBank/DDBJ whole genome shotgun (WGS) entry which is preliminary data.</text>
</comment>
<protein>
    <submittedName>
        <fullName evidence="2">Uncharacterized protein</fullName>
    </submittedName>
</protein>
<gene>
    <name evidence="2" type="ORF">GGP71_002804</name>
</gene>
<dbReference type="EMBL" id="JANUAU010000010">
    <property type="protein sequence ID" value="MCS3678862.1"/>
    <property type="molecule type" value="Genomic_DNA"/>
</dbReference>
<dbReference type="Proteomes" id="UP001155027">
    <property type="component" value="Unassembled WGS sequence"/>
</dbReference>
<accession>A0A9X2PXQ3</accession>
<evidence type="ECO:0000256" key="1">
    <source>
        <dbReference type="SAM" id="MobiDB-lite"/>
    </source>
</evidence>
<sequence>MPRSHHHAGADTKAWEEERDVLFHGQELPATDTTAGLVTEDWILDNYAQAEGVTDLDKVLKRGTGGCARDVAICSPDWERGVTIDEAPGAPLPGFAAAAERARRPASGPGGLGTVPPKAAQIVVPAAGRSQNAYRRCVPARRRPADDPERAEIATLRQKCPAGGPIALGPENRSGPEFTCSLARTGG</sequence>
<dbReference type="RefSeq" id="WP_259080880.1">
    <property type="nucleotide sequence ID" value="NZ_JANUAU010000010.1"/>
</dbReference>
<dbReference type="AlphaFoldDB" id="A0A9X2PXQ3"/>
<proteinExistence type="predicted"/>
<reference evidence="2" key="1">
    <citation type="submission" date="2022-08" db="EMBL/GenBank/DDBJ databases">
        <title>Genomic Encyclopedia of Type Strains, Phase V (KMG-V): Genome sequencing to study the core and pangenomes of soil and plant-associated prokaryotes.</title>
        <authorList>
            <person name="Whitman W."/>
        </authorList>
    </citation>
    <scope>NUCLEOTIDE SEQUENCE</scope>
    <source>
        <strain evidence="2">0</strain>
    </source>
</reference>
<evidence type="ECO:0000313" key="3">
    <source>
        <dbReference type="Proteomes" id="UP001155027"/>
    </source>
</evidence>
<organism evidence="2 3">
    <name type="scientific">Salinibacter ruber</name>
    <dbReference type="NCBI Taxonomy" id="146919"/>
    <lineage>
        <taxon>Bacteria</taxon>
        <taxon>Pseudomonadati</taxon>
        <taxon>Rhodothermota</taxon>
        <taxon>Rhodothermia</taxon>
        <taxon>Rhodothermales</taxon>
        <taxon>Salinibacteraceae</taxon>
        <taxon>Salinibacter</taxon>
    </lineage>
</organism>
<name>A0A9X2PXQ3_9BACT</name>
<feature type="region of interest" description="Disordered" evidence="1">
    <location>
        <begin position="160"/>
        <end position="187"/>
    </location>
</feature>
<evidence type="ECO:0000313" key="2">
    <source>
        <dbReference type="EMBL" id="MCS3678862.1"/>
    </source>
</evidence>